<accession>A0A919SD04</accession>
<feature type="domain" description="DUF642" evidence="2">
    <location>
        <begin position="51"/>
        <end position="184"/>
    </location>
</feature>
<evidence type="ECO:0000259" key="2">
    <source>
        <dbReference type="Pfam" id="PF04862"/>
    </source>
</evidence>
<reference evidence="3" key="1">
    <citation type="submission" date="2021-03" db="EMBL/GenBank/DDBJ databases">
        <title>Whole genome shotgun sequence of Actinoplanes auranticolor NBRC 12245.</title>
        <authorList>
            <person name="Komaki H."/>
            <person name="Tamura T."/>
        </authorList>
    </citation>
    <scope>NUCLEOTIDE SEQUENCE</scope>
    <source>
        <strain evidence="3">NBRC 12245</strain>
    </source>
</reference>
<dbReference type="EMBL" id="BOQL01000030">
    <property type="protein sequence ID" value="GIM70147.1"/>
    <property type="molecule type" value="Genomic_DNA"/>
</dbReference>
<sequence length="194" mass="20238">MTSARRTAVTGCLAVLLATVATPASAAPARPGDGIEQPAVPPGTYVKRSAGDTFGRWTVTRGTIDQIGRGSWQAADNRQSIDLNGTSEGTVRTTFRTARPARYRVSYFLAGNPAGGPAVKTGKVLINGTVRQAFSFDTTGRTFAAMGWVRKSFVVLVATGGPATLDFASTSGPTAYGPVIDKTSVVRCQTFACT</sequence>
<dbReference type="InterPro" id="IPR006946">
    <property type="entry name" value="DGR2-like_dom"/>
</dbReference>
<gene>
    <name evidence="3" type="ORF">Aau02nite_39620</name>
</gene>
<keyword evidence="1" id="KW-0732">Signal</keyword>
<name>A0A919SD04_9ACTN</name>
<organism evidence="3 4">
    <name type="scientific">Actinoplanes auranticolor</name>
    <dbReference type="NCBI Taxonomy" id="47988"/>
    <lineage>
        <taxon>Bacteria</taxon>
        <taxon>Bacillati</taxon>
        <taxon>Actinomycetota</taxon>
        <taxon>Actinomycetes</taxon>
        <taxon>Micromonosporales</taxon>
        <taxon>Micromonosporaceae</taxon>
        <taxon>Actinoplanes</taxon>
    </lineage>
</organism>
<feature type="chain" id="PRO_5037710919" description="DUF642 domain-containing protein" evidence="1">
    <location>
        <begin position="27"/>
        <end position="194"/>
    </location>
</feature>
<feature type="signal peptide" evidence="1">
    <location>
        <begin position="1"/>
        <end position="26"/>
    </location>
</feature>
<dbReference type="Proteomes" id="UP000681340">
    <property type="component" value="Unassembled WGS sequence"/>
</dbReference>
<keyword evidence="4" id="KW-1185">Reference proteome</keyword>
<dbReference type="Pfam" id="PF04862">
    <property type="entry name" value="DUF642"/>
    <property type="match status" value="1"/>
</dbReference>
<evidence type="ECO:0000313" key="4">
    <source>
        <dbReference type="Proteomes" id="UP000681340"/>
    </source>
</evidence>
<protein>
    <recommendedName>
        <fullName evidence="2">DUF642 domain-containing protein</fullName>
    </recommendedName>
</protein>
<evidence type="ECO:0000313" key="3">
    <source>
        <dbReference type="EMBL" id="GIM70147.1"/>
    </source>
</evidence>
<dbReference type="RefSeq" id="WP_212989966.1">
    <property type="nucleotide sequence ID" value="NZ_BAABEA010000015.1"/>
</dbReference>
<comment type="caution">
    <text evidence="3">The sequence shown here is derived from an EMBL/GenBank/DDBJ whole genome shotgun (WGS) entry which is preliminary data.</text>
</comment>
<evidence type="ECO:0000256" key="1">
    <source>
        <dbReference type="SAM" id="SignalP"/>
    </source>
</evidence>
<proteinExistence type="predicted"/>
<dbReference type="AlphaFoldDB" id="A0A919SD04"/>